<dbReference type="Pfam" id="PF16155">
    <property type="entry name" value="PnbB"/>
    <property type="match status" value="1"/>
</dbReference>
<name>A0A9X9XL38_9BRAD</name>
<dbReference type="InterPro" id="IPR032345">
    <property type="entry name" value="PnbB"/>
</dbReference>
<evidence type="ECO:0000313" key="1">
    <source>
        <dbReference type="EMBL" id="UEM08382.1"/>
    </source>
</evidence>
<protein>
    <submittedName>
        <fullName evidence="1">DUF4863 family protein</fullName>
    </submittedName>
</protein>
<dbReference type="KEGG" id="bban:J4G43_026630"/>
<evidence type="ECO:0000313" key="2">
    <source>
        <dbReference type="Proteomes" id="UP000664702"/>
    </source>
</evidence>
<reference evidence="1 2" key="1">
    <citation type="journal article" date="2022" name="Int. J. Syst. Evol. Microbiol.">
        <title>Strains of Bradyrhizobium barranii sp. nov. associated with legumes native to Canada are symbionts of soybeans and belong to different subspecies (subsp. barranii subsp. nov. and subsp. apii subsp. nov.) and symbiovars (sv. glycinearum and sv. septentrionale).</title>
        <authorList>
            <person name="Bromfield E.S.P."/>
            <person name="Cloutier S."/>
            <person name="Wasai-Hara S."/>
            <person name="Minamisawa K."/>
        </authorList>
    </citation>
    <scope>NUCLEOTIDE SEQUENCE [LARGE SCALE GENOMIC DNA]</scope>
    <source>
        <strain evidence="1 2">144S4</strain>
    </source>
</reference>
<accession>A0A9X9XL38</accession>
<proteinExistence type="predicted"/>
<sequence>MGSRDDLIARSIPFLREVKDMTPGAEMERWLNQTYGEGSQLYQDLARLIKRGVEEGWAANQEVDGPNYRRSRILEPMPETFQFSITAVYMNSTDPRRFKD</sequence>
<gene>
    <name evidence="1" type="ORF">J4G43_026630</name>
</gene>
<dbReference type="AlphaFoldDB" id="A0A9X9XL38"/>
<organism evidence="1 2">
    <name type="scientific">Bradyrhizobium barranii subsp. barranii</name>
    <dbReference type="NCBI Taxonomy" id="2823807"/>
    <lineage>
        <taxon>Bacteria</taxon>
        <taxon>Pseudomonadati</taxon>
        <taxon>Pseudomonadota</taxon>
        <taxon>Alphaproteobacteria</taxon>
        <taxon>Hyphomicrobiales</taxon>
        <taxon>Nitrobacteraceae</taxon>
        <taxon>Bradyrhizobium</taxon>
        <taxon>Bradyrhizobium barranii</taxon>
    </lineage>
</organism>
<dbReference type="Proteomes" id="UP000664702">
    <property type="component" value="Chromosome"/>
</dbReference>
<dbReference type="EMBL" id="CP086136">
    <property type="protein sequence ID" value="UEM08382.1"/>
    <property type="molecule type" value="Genomic_DNA"/>
</dbReference>